<sequence>MTRLANAVTLLGAGTQGSRLAYMWSRLGKPVYLVDKSSSQLTQASSAVHDMRERNPPEREGKLIRLDTDNMEKALRNSWLTIECIPEDLQRKRAVIKELDTRTDPETIIATNSSSYPISDIVKGLSLKADDRLVNLHAFWPPETQALEIMGTEKTRPDIIPLLMKETQRHGFMPFHVKKHSTGYMFNRIWAAIKRETLLVLEEGIATPKEVDQICKAVLKTPLGPCEQMDIAGLDVILDIEKHYAQERSGIPEGPRRLLKEMVGQGNLGVKSGSGFFKYNNSVKT</sequence>
<dbReference type="PANTHER" id="PTHR48075">
    <property type="entry name" value="3-HYDROXYACYL-COA DEHYDROGENASE FAMILY PROTEIN"/>
    <property type="match status" value="1"/>
</dbReference>
<gene>
    <name evidence="6" type="ORF">BO70DRAFT_288911</name>
</gene>
<dbReference type="GeneID" id="37061539"/>
<dbReference type="VEuPathDB" id="FungiDB:BO70DRAFT_288911"/>
<dbReference type="Pfam" id="PF00725">
    <property type="entry name" value="3HCDH"/>
    <property type="match status" value="1"/>
</dbReference>
<evidence type="ECO:0000313" key="6">
    <source>
        <dbReference type="EMBL" id="PWY86120.1"/>
    </source>
</evidence>
<dbReference type="InterPro" id="IPR022694">
    <property type="entry name" value="3-OHacyl-CoA_DH"/>
</dbReference>
<dbReference type="PANTHER" id="PTHR48075:SF3">
    <property type="entry name" value="3-HYDROXYACYL-COA DEHYDROGENASE"/>
    <property type="match status" value="1"/>
</dbReference>
<dbReference type="RefSeq" id="XP_025400672.1">
    <property type="nucleotide sequence ID" value="XM_025539302.1"/>
</dbReference>
<evidence type="ECO:0000259" key="5">
    <source>
        <dbReference type="Pfam" id="PF02737"/>
    </source>
</evidence>
<dbReference type="InterPro" id="IPR006176">
    <property type="entry name" value="3-OHacyl-CoA_DH_NAD-bd"/>
</dbReference>
<dbReference type="InterPro" id="IPR036291">
    <property type="entry name" value="NAD(P)-bd_dom_sf"/>
</dbReference>
<dbReference type="GO" id="GO:0070403">
    <property type="term" value="F:NAD+ binding"/>
    <property type="evidence" value="ECO:0007669"/>
    <property type="project" value="InterPro"/>
</dbReference>
<comment type="similarity">
    <text evidence="1">Belongs to the 3-hydroxyacyl-CoA dehydrogenase family.</text>
</comment>
<keyword evidence="2" id="KW-0560">Oxidoreductase</keyword>
<evidence type="ECO:0000259" key="4">
    <source>
        <dbReference type="Pfam" id="PF00725"/>
    </source>
</evidence>
<feature type="site" description="Important for catalytic activity" evidence="3">
    <location>
        <position position="137"/>
    </location>
</feature>
<dbReference type="Gene3D" id="1.10.1040.10">
    <property type="entry name" value="N-(1-d-carboxylethyl)-l-norvaline Dehydrogenase, domain 2"/>
    <property type="match status" value="1"/>
</dbReference>
<dbReference type="AlphaFoldDB" id="A0A317WPA6"/>
<dbReference type="InterPro" id="IPR013328">
    <property type="entry name" value="6PGD_dom2"/>
</dbReference>
<dbReference type="GO" id="GO:0006631">
    <property type="term" value="P:fatty acid metabolic process"/>
    <property type="evidence" value="ECO:0007669"/>
    <property type="project" value="InterPro"/>
</dbReference>
<dbReference type="SUPFAM" id="SSF48179">
    <property type="entry name" value="6-phosphogluconate dehydrogenase C-terminal domain-like"/>
    <property type="match status" value="1"/>
</dbReference>
<dbReference type="SUPFAM" id="SSF51735">
    <property type="entry name" value="NAD(P)-binding Rossmann-fold domains"/>
    <property type="match status" value="1"/>
</dbReference>
<feature type="domain" description="3-hydroxyacyl-CoA dehydrogenase NAD binding" evidence="5">
    <location>
        <begin position="8"/>
        <end position="178"/>
    </location>
</feature>
<proteinExistence type="inferred from homology"/>
<dbReference type="InterPro" id="IPR006108">
    <property type="entry name" value="3HC_DH_C"/>
</dbReference>
<dbReference type="PIRSF" id="PIRSF000105">
    <property type="entry name" value="HCDH"/>
    <property type="match status" value="1"/>
</dbReference>
<keyword evidence="7" id="KW-1185">Reference proteome</keyword>
<dbReference type="EMBL" id="MSFL01000008">
    <property type="protein sequence ID" value="PWY86120.1"/>
    <property type="molecule type" value="Genomic_DNA"/>
</dbReference>
<dbReference type="InterPro" id="IPR008927">
    <property type="entry name" value="6-PGluconate_DH-like_C_sf"/>
</dbReference>
<feature type="domain" description="3-hydroxyacyl-CoA dehydrogenase C-terminal" evidence="4">
    <location>
        <begin position="183"/>
        <end position="279"/>
    </location>
</feature>
<organism evidence="6 7">
    <name type="scientific">Aspergillus heteromorphus CBS 117.55</name>
    <dbReference type="NCBI Taxonomy" id="1448321"/>
    <lineage>
        <taxon>Eukaryota</taxon>
        <taxon>Fungi</taxon>
        <taxon>Dikarya</taxon>
        <taxon>Ascomycota</taxon>
        <taxon>Pezizomycotina</taxon>
        <taxon>Eurotiomycetes</taxon>
        <taxon>Eurotiomycetidae</taxon>
        <taxon>Eurotiales</taxon>
        <taxon>Aspergillaceae</taxon>
        <taxon>Aspergillus</taxon>
        <taxon>Aspergillus subgen. Circumdati</taxon>
    </lineage>
</organism>
<dbReference type="GO" id="GO:0016616">
    <property type="term" value="F:oxidoreductase activity, acting on the CH-OH group of donors, NAD or NADP as acceptor"/>
    <property type="evidence" value="ECO:0007669"/>
    <property type="project" value="InterPro"/>
</dbReference>
<dbReference type="OrthoDB" id="5958943at2759"/>
<dbReference type="Gene3D" id="3.40.50.720">
    <property type="entry name" value="NAD(P)-binding Rossmann-like Domain"/>
    <property type="match status" value="1"/>
</dbReference>
<evidence type="ECO:0000256" key="2">
    <source>
        <dbReference type="ARBA" id="ARBA00023002"/>
    </source>
</evidence>
<reference evidence="6 7" key="1">
    <citation type="submission" date="2016-12" db="EMBL/GenBank/DDBJ databases">
        <title>The genomes of Aspergillus section Nigri reveals drivers in fungal speciation.</title>
        <authorList>
            <consortium name="DOE Joint Genome Institute"/>
            <person name="Vesth T.C."/>
            <person name="Nybo J."/>
            <person name="Theobald S."/>
            <person name="Brandl J."/>
            <person name="Frisvad J.C."/>
            <person name="Nielsen K.F."/>
            <person name="Lyhne E.K."/>
            <person name="Kogle M.E."/>
            <person name="Kuo A."/>
            <person name="Riley R."/>
            <person name="Clum A."/>
            <person name="Nolan M."/>
            <person name="Lipzen A."/>
            <person name="Salamov A."/>
            <person name="Henrissat B."/>
            <person name="Wiebenga A."/>
            <person name="De Vries R.P."/>
            <person name="Grigoriev I.V."/>
            <person name="Mortensen U.H."/>
            <person name="Andersen M.R."/>
            <person name="Baker S.E."/>
        </authorList>
    </citation>
    <scope>NUCLEOTIDE SEQUENCE [LARGE SCALE GENOMIC DNA]</scope>
    <source>
        <strain evidence="6 7">CBS 117.55</strain>
    </source>
</reference>
<comment type="caution">
    <text evidence="6">The sequence shown here is derived from an EMBL/GenBank/DDBJ whole genome shotgun (WGS) entry which is preliminary data.</text>
</comment>
<accession>A0A317WPA6</accession>
<name>A0A317WPA6_9EURO</name>
<evidence type="ECO:0000256" key="3">
    <source>
        <dbReference type="PIRSR" id="PIRSR000105-1"/>
    </source>
</evidence>
<dbReference type="STRING" id="1448321.A0A317WPA6"/>
<dbReference type="Proteomes" id="UP000247233">
    <property type="component" value="Unassembled WGS sequence"/>
</dbReference>
<protein>
    <submittedName>
        <fullName evidence="6">3-hydroxyacyl-CoA dehydrogenase</fullName>
    </submittedName>
</protein>
<dbReference type="Pfam" id="PF02737">
    <property type="entry name" value="3HCDH_N"/>
    <property type="match status" value="1"/>
</dbReference>
<evidence type="ECO:0000256" key="1">
    <source>
        <dbReference type="ARBA" id="ARBA00009463"/>
    </source>
</evidence>
<evidence type="ECO:0000313" key="7">
    <source>
        <dbReference type="Proteomes" id="UP000247233"/>
    </source>
</evidence>